<organism evidence="1 2">
    <name type="scientific">Pseudoneurospora amorphoporcata</name>
    <dbReference type="NCBI Taxonomy" id="241081"/>
    <lineage>
        <taxon>Eukaryota</taxon>
        <taxon>Fungi</taxon>
        <taxon>Dikarya</taxon>
        <taxon>Ascomycota</taxon>
        <taxon>Pezizomycotina</taxon>
        <taxon>Sordariomycetes</taxon>
        <taxon>Sordariomycetidae</taxon>
        <taxon>Sordariales</taxon>
        <taxon>Sordariaceae</taxon>
        <taxon>Pseudoneurospora</taxon>
    </lineage>
</organism>
<dbReference type="AlphaFoldDB" id="A0AAN6SGE1"/>
<reference evidence="1" key="1">
    <citation type="journal article" date="2023" name="Mol. Phylogenet. Evol.">
        <title>Genome-scale phylogeny and comparative genomics of the fungal order Sordariales.</title>
        <authorList>
            <person name="Hensen N."/>
            <person name="Bonometti L."/>
            <person name="Westerberg I."/>
            <person name="Brannstrom I.O."/>
            <person name="Guillou S."/>
            <person name="Cros-Aarteil S."/>
            <person name="Calhoun S."/>
            <person name="Haridas S."/>
            <person name="Kuo A."/>
            <person name="Mondo S."/>
            <person name="Pangilinan J."/>
            <person name="Riley R."/>
            <person name="LaButti K."/>
            <person name="Andreopoulos B."/>
            <person name="Lipzen A."/>
            <person name="Chen C."/>
            <person name="Yan M."/>
            <person name="Daum C."/>
            <person name="Ng V."/>
            <person name="Clum A."/>
            <person name="Steindorff A."/>
            <person name="Ohm R.A."/>
            <person name="Martin F."/>
            <person name="Silar P."/>
            <person name="Natvig D.O."/>
            <person name="Lalanne C."/>
            <person name="Gautier V."/>
            <person name="Ament-Velasquez S.L."/>
            <person name="Kruys A."/>
            <person name="Hutchinson M.I."/>
            <person name="Powell A.J."/>
            <person name="Barry K."/>
            <person name="Miller A.N."/>
            <person name="Grigoriev I.V."/>
            <person name="Debuchy R."/>
            <person name="Gladieux P."/>
            <person name="Hiltunen Thoren M."/>
            <person name="Johannesson H."/>
        </authorList>
    </citation>
    <scope>NUCLEOTIDE SEQUENCE</scope>
    <source>
        <strain evidence="1">CBS 626.80</strain>
    </source>
</reference>
<dbReference type="EMBL" id="MU859122">
    <property type="protein sequence ID" value="KAK3952519.1"/>
    <property type="molecule type" value="Genomic_DNA"/>
</dbReference>
<feature type="non-terminal residue" evidence="1">
    <location>
        <position position="1"/>
    </location>
</feature>
<proteinExistence type="predicted"/>
<evidence type="ECO:0000313" key="2">
    <source>
        <dbReference type="Proteomes" id="UP001303222"/>
    </source>
</evidence>
<name>A0AAN6SGE1_9PEZI</name>
<sequence>RLVEEGDEAHASFRWSRCNPWLKSEDRVDTGRDGPPGELENLRRARRYVYIITSAHRETDPGSAIRNSFLHVKLPVIDGI</sequence>
<evidence type="ECO:0000313" key="1">
    <source>
        <dbReference type="EMBL" id="KAK3952519.1"/>
    </source>
</evidence>
<comment type="caution">
    <text evidence="1">The sequence shown here is derived from an EMBL/GenBank/DDBJ whole genome shotgun (WGS) entry which is preliminary data.</text>
</comment>
<keyword evidence="2" id="KW-1185">Reference proteome</keyword>
<dbReference type="Proteomes" id="UP001303222">
    <property type="component" value="Unassembled WGS sequence"/>
</dbReference>
<reference evidence="1" key="2">
    <citation type="submission" date="2023-06" db="EMBL/GenBank/DDBJ databases">
        <authorList>
            <consortium name="Lawrence Berkeley National Laboratory"/>
            <person name="Mondo S.J."/>
            <person name="Hensen N."/>
            <person name="Bonometti L."/>
            <person name="Westerberg I."/>
            <person name="Brannstrom I.O."/>
            <person name="Guillou S."/>
            <person name="Cros-Aarteil S."/>
            <person name="Calhoun S."/>
            <person name="Haridas S."/>
            <person name="Kuo A."/>
            <person name="Pangilinan J."/>
            <person name="Riley R."/>
            <person name="Labutti K."/>
            <person name="Andreopoulos B."/>
            <person name="Lipzen A."/>
            <person name="Chen C."/>
            <person name="Yanf M."/>
            <person name="Daum C."/>
            <person name="Ng V."/>
            <person name="Clum A."/>
            <person name="Steindorff A."/>
            <person name="Ohm R."/>
            <person name="Martin F."/>
            <person name="Silar P."/>
            <person name="Natvig D."/>
            <person name="Lalanne C."/>
            <person name="Gautier V."/>
            <person name="Ament-Velasquez S.L."/>
            <person name="Kruys A."/>
            <person name="Hutchinson M.I."/>
            <person name="Powell A.J."/>
            <person name="Barry K."/>
            <person name="Miller A.N."/>
            <person name="Grigoriev I.V."/>
            <person name="Debuchy R."/>
            <person name="Gladieux P."/>
            <person name="Thoren M.H."/>
            <person name="Johannesson H."/>
        </authorList>
    </citation>
    <scope>NUCLEOTIDE SEQUENCE</scope>
    <source>
        <strain evidence="1">CBS 626.80</strain>
    </source>
</reference>
<protein>
    <submittedName>
        <fullName evidence="1">Uncharacterized protein</fullName>
    </submittedName>
</protein>
<gene>
    <name evidence="1" type="ORF">QBC32DRAFT_212470</name>
</gene>
<accession>A0AAN6SGE1</accession>